<dbReference type="InterPro" id="IPR051260">
    <property type="entry name" value="Diverse_substr_monoxygenases"/>
</dbReference>
<feature type="domain" description="Luciferase-like" evidence="6">
    <location>
        <begin position="50"/>
        <end position="400"/>
    </location>
</feature>
<keyword evidence="1" id="KW-0285">Flavoprotein</keyword>
<dbReference type="Gene3D" id="3.20.20.30">
    <property type="entry name" value="Luciferase-like domain"/>
    <property type="match status" value="1"/>
</dbReference>
<organism evidence="7 8">
    <name type="scientific">Sphingosinicella xenopeptidilytica</name>
    <dbReference type="NCBI Taxonomy" id="364098"/>
    <lineage>
        <taxon>Bacteria</taxon>
        <taxon>Pseudomonadati</taxon>
        <taxon>Pseudomonadota</taxon>
        <taxon>Alphaproteobacteria</taxon>
        <taxon>Sphingomonadales</taxon>
        <taxon>Sphingosinicellaceae</taxon>
        <taxon>Sphingosinicella</taxon>
    </lineage>
</organism>
<dbReference type="SUPFAM" id="SSF51679">
    <property type="entry name" value="Bacterial luciferase-like"/>
    <property type="match status" value="1"/>
</dbReference>
<keyword evidence="2" id="KW-0288">FMN</keyword>
<evidence type="ECO:0000256" key="4">
    <source>
        <dbReference type="ARBA" id="ARBA00023033"/>
    </source>
</evidence>
<keyword evidence="8" id="KW-1185">Reference proteome</keyword>
<dbReference type="Proteomes" id="UP001597124">
    <property type="component" value="Unassembled WGS sequence"/>
</dbReference>
<name>A0ABW3BYF3_SPHXN</name>
<keyword evidence="4" id="KW-0503">Monooxygenase</keyword>
<accession>A0ABW3BYF3</accession>
<reference evidence="8" key="1">
    <citation type="journal article" date="2019" name="Int. J. Syst. Evol. Microbiol.">
        <title>The Global Catalogue of Microorganisms (GCM) 10K type strain sequencing project: providing services to taxonomists for standard genome sequencing and annotation.</title>
        <authorList>
            <consortium name="The Broad Institute Genomics Platform"/>
            <consortium name="The Broad Institute Genome Sequencing Center for Infectious Disease"/>
            <person name="Wu L."/>
            <person name="Ma J."/>
        </authorList>
    </citation>
    <scope>NUCLEOTIDE SEQUENCE [LARGE SCALE GENOMIC DNA]</scope>
    <source>
        <strain evidence="8">CCUG 52537</strain>
    </source>
</reference>
<evidence type="ECO:0000256" key="3">
    <source>
        <dbReference type="ARBA" id="ARBA00023002"/>
    </source>
</evidence>
<dbReference type="PANTHER" id="PTHR30011:SF16">
    <property type="entry name" value="C2H2 FINGER DOMAIN TRANSCRIPTION FACTOR (EUROFUNG)-RELATED"/>
    <property type="match status" value="1"/>
</dbReference>
<dbReference type="GO" id="GO:0016491">
    <property type="term" value="F:oxidoreductase activity"/>
    <property type="evidence" value="ECO:0007669"/>
    <property type="project" value="UniProtKB-KW"/>
</dbReference>
<protein>
    <submittedName>
        <fullName evidence="7">LLM class flavin-dependent oxidoreductase</fullName>
        <ecNumber evidence="7">1.-.-.-</ecNumber>
    </submittedName>
</protein>
<evidence type="ECO:0000259" key="6">
    <source>
        <dbReference type="Pfam" id="PF00296"/>
    </source>
</evidence>
<dbReference type="PANTHER" id="PTHR30011">
    <property type="entry name" value="ALKANESULFONATE MONOOXYGENASE-RELATED"/>
    <property type="match status" value="1"/>
</dbReference>
<comment type="similarity">
    <text evidence="5">Belongs to the NtaA/SnaA/DszA monooxygenase family.</text>
</comment>
<keyword evidence="3 7" id="KW-0560">Oxidoreductase</keyword>
<sequence>MAGTRTQAHVLVLGEKSVAKEIRLNALEQCNPSFQAFGLWAHPRDKAVGYTTPEYWIDYARLLERGLFDNFFLADVYGFPDVYEGRADAAIRNGSQAPSLDPAVIVPIMAAATSNLCFTMTGSCSYEHPYSFARRISTLDHMTRGRLGWNIVTSYLKSGAIAMGRDALMEHDTRYEMAEEFLEGVYRLWQESWAHGALVKDKASRIYADPSQIAAVEVKGEYHSFRAIGATEPSPQRVPVLFQAGGSERGRRFAATHTEGVYLNGTKPEMVAAQVAKTRALAEEAGRDPSGIKFFTGVSIFVDETEALAQARYAEYKQYTSLEGLISMMSGAMGIDLSQYPLDEPITYQENDANRSALSAFTRNNSWTLRQVLDEKALCGSNVAIIGNAEQVADEMIRWMDTADIDGFNVARIVAHETFENFIDLVVPELQKRGRYKTAYAGGTFREKLSGSGAFIADDHPAAKYRR</sequence>
<comment type="caution">
    <text evidence="7">The sequence shown here is derived from an EMBL/GenBank/DDBJ whole genome shotgun (WGS) entry which is preliminary data.</text>
</comment>
<proteinExistence type="inferred from homology"/>
<dbReference type="RefSeq" id="WP_381485434.1">
    <property type="nucleotide sequence ID" value="NZ_JBHTIK010000001.1"/>
</dbReference>
<evidence type="ECO:0000256" key="5">
    <source>
        <dbReference type="ARBA" id="ARBA00033748"/>
    </source>
</evidence>
<dbReference type="InterPro" id="IPR011251">
    <property type="entry name" value="Luciferase-like_dom"/>
</dbReference>
<dbReference type="InterPro" id="IPR016215">
    <property type="entry name" value="NTA_MOA"/>
</dbReference>
<evidence type="ECO:0000256" key="2">
    <source>
        <dbReference type="ARBA" id="ARBA00022643"/>
    </source>
</evidence>
<dbReference type="EMBL" id="JBHTIK010000001">
    <property type="protein sequence ID" value="MFD0847094.1"/>
    <property type="molecule type" value="Genomic_DNA"/>
</dbReference>
<dbReference type="PIRSF" id="PIRSF000337">
    <property type="entry name" value="NTA_MOA"/>
    <property type="match status" value="1"/>
</dbReference>
<evidence type="ECO:0000313" key="8">
    <source>
        <dbReference type="Proteomes" id="UP001597124"/>
    </source>
</evidence>
<dbReference type="InterPro" id="IPR036661">
    <property type="entry name" value="Luciferase-like_sf"/>
</dbReference>
<dbReference type="Pfam" id="PF00296">
    <property type="entry name" value="Bac_luciferase"/>
    <property type="match status" value="1"/>
</dbReference>
<gene>
    <name evidence="7" type="ORF">ACFQ00_02035</name>
</gene>
<evidence type="ECO:0000256" key="1">
    <source>
        <dbReference type="ARBA" id="ARBA00022630"/>
    </source>
</evidence>
<dbReference type="EC" id="1.-.-.-" evidence="7"/>
<dbReference type="NCBIfam" id="TIGR03860">
    <property type="entry name" value="FMN_nitrolo"/>
    <property type="match status" value="1"/>
</dbReference>
<evidence type="ECO:0000313" key="7">
    <source>
        <dbReference type="EMBL" id="MFD0847094.1"/>
    </source>
</evidence>